<dbReference type="CDD" id="cd00165">
    <property type="entry name" value="S4"/>
    <property type="match status" value="1"/>
</dbReference>
<dbReference type="PANTHER" id="PTHR47683:SF3">
    <property type="entry name" value="RIBOSOMAL LARGE SUBUNIT PSEUDOURIDINE SYNTHASE B"/>
    <property type="match status" value="1"/>
</dbReference>
<dbReference type="InterPro" id="IPR000748">
    <property type="entry name" value="PsdUridine_synth_RsuA/RluB/E/F"/>
</dbReference>
<dbReference type="SUPFAM" id="SSF55174">
    <property type="entry name" value="Alpha-L RNA-binding motif"/>
    <property type="match status" value="1"/>
</dbReference>
<dbReference type="PROSITE" id="PS01149">
    <property type="entry name" value="PSI_RSU"/>
    <property type="match status" value="1"/>
</dbReference>
<evidence type="ECO:0000256" key="3">
    <source>
        <dbReference type="ARBA" id="ARBA00022884"/>
    </source>
</evidence>
<proteinExistence type="inferred from homology"/>
<organism evidence="9 10">
    <name type="scientific">Sphingomonas aerophila</name>
    <dbReference type="NCBI Taxonomy" id="1344948"/>
    <lineage>
        <taxon>Bacteria</taxon>
        <taxon>Pseudomonadati</taxon>
        <taxon>Pseudomonadota</taxon>
        <taxon>Alphaproteobacteria</taxon>
        <taxon>Sphingomonadales</taxon>
        <taxon>Sphingomonadaceae</taxon>
        <taxon>Sphingomonas</taxon>
    </lineage>
</organism>
<protein>
    <recommendedName>
        <fullName evidence="6">Pseudouridine synthase</fullName>
        <ecNumber evidence="6">5.4.99.-</ecNumber>
    </recommendedName>
</protein>
<evidence type="ECO:0000313" key="10">
    <source>
        <dbReference type="Proteomes" id="UP000546200"/>
    </source>
</evidence>
<dbReference type="PROSITE" id="PS50889">
    <property type="entry name" value="S4"/>
    <property type="match status" value="1"/>
</dbReference>
<evidence type="ECO:0000256" key="7">
    <source>
        <dbReference type="SAM" id="MobiDB-lite"/>
    </source>
</evidence>
<evidence type="ECO:0000259" key="8">
    <source>
        <dbReference type="SMART" id="SM00363"/>
    </source>
</evidence>
<evidence type="ECO:0000256" key="5">
    <source>
        <dbReference type="PROSITE-ProRule" id="PRU00182"/>
    </source>
</evidence>
<feature type="compositionally biased region" description="Basic and acidic residues" evidence="7">
    <location>
        <begin position="388"/>
        <end position="401"/>
    </location>
</feature>
<gene>
    <name evidence="9" type="ORF">FHS94_000727</name>
</gene>
<name>A0A7W9BAZ8_9SPHN</name>
<feature type="region of interest" description="Disordered" evidence="7">
    <location>
        <begin position="262"/>
        <end position="488"/>
    </location>
</feature>
<dbReference type="InterPro" id="IPR042092">
    <property type="entry name" value="PsdUridine_s_RsuA/RluB/E/F_cat"/>
</dbReference>
<dbReference type="NCBIfam" id="TIGR00093">
    <property type="entry name" value="pseudouridine synthase"/>
    <property type="match status" value="1"/>
</dbReference>
<keyword evidence="3 5" id="KW-0694">RNA-binding</keyword>
<keyword evidence="10" id="KW-1185">Reference proteome</keyword>
<dbReference type="InterPro" id="IPR050343">
    <property type="entry name" value="RsuA_PseudoU_synthase"/>
</dbReference>
<dbReference type="Gene3D" id="3.10.290.10">
    <property type="entry name" value="RNA-binding S4 domain"/>
    <property type="match status" value="1"/>
</dbReference>
<evidence type="ECO:0000313" key="9">
    <source>
        <dbReference type="EMBL" id="MBB5713904.1"/>
    </source>
</evidence>
<feature type="compositionally biased region" description="Basic and acidic residues" evidence="7">
    <location>
        <begin position="332"/>
        <end position="353"/>
    </location>
</feature>
<comment type="catalytic activity">
    <reaction evidence="1">
        <text>a uridine in RNA = a pseudouridine in RNA</text>
        <dbReference type="Rhea" id="RHEA:48348"/>
        <dbReference type="Rhea" id="RHEA-COMP:12068"/>
        <dbReference type="Rhea" id="RHEA-COMP:12069"/>
        <dbReference type="ChEBI" id="CHEBI:65314"/>
        <dbReference type="ChEBI" id="CHEBI:65315"/>
    </reaction>
</comment>
<dbReference type="AlphaFoldDB" id="A0A7W9BAZ8"/>
<comment type="similarity">
    <text evidence="2 6">Belongs to the pseudouridine synthase RsuA family.</text>
</comment>
<dbReference type="Gene3D" id="3.30.70.580">
    <property type="entry name" value="Pseudouridine synthase I, catalytic domain, N-terminal subdomain"/>
    <property type="match status" value="1"/>
</dbReference>
<accession>A0A7W9BAZ8</accession>
<dbReference type="EMBL" id="JACIJK010000002">
    <property type="protein sequence ID" value="MBB5713904.1"/>
    <property type="molecule type" value="Genomic_DNA"/>
</dbReference>
<dbReference type="Pfam" id="PF00849">
    <property type="entry name" value="PseudoU_synth_2"/>
    <property type="match status" value="1"/>
</dbReference>
<dbReference type="InterPro" id="IPR020103">
    <property type="entry name" value="PsdUridine_synth_cat_dom_sf"/>
</dbReference>
<evidence type="ECO:0000256" key="6">
    <source>
        <dbReference type="RuleBase" id="RU003887"/>
    </source>
</evidence>
<reference evidence="9 10" key="1">
    <citation type="submission" date="2020-08" db="EMBL/GenBank/DDBJ databases">
        <title>Genomic Encyclopedia of Type Strains, Phase IV (KMG-IV): sequencing the most valuable type-strain genomes for metagenomic binning, comparative biology and taxonomic classification.</title>
        <authorList>
            <person name="Goeker M."/>
        </authorList>
    </citation>
    <scope>NUCLEOTIDE SEQUENCE [LARGE SCALE GENOMIC DNA]</scope>
    <source>
        <strain evidence="9 10">DSM 100044</strain>
    </source>
</reference>
<evidence type="ECO:0000256" key="2">
    <source>
        <dbReference type="ARBA" id="ARBA00008348"/>
    </source>
</evidence>
<dbReference type="Pfam" id="PF01479">
    <property type="entry name" value="S4"/>
    <property type="match status" value="1"/>
</dbReference>
<dbReference type="Proteomes" id="UP000546200">
    <property type="component" value="Unassembled WGS sequence"/>
</dbReference>
<dbReference type="PANTHER" id="PTHR47683">
    <property type="entry name" value="PSEUDOURIDINE SYNTHASE FAMILY PROTEIN-RELATED"/>
    <property type="match status" value="1"/>
</dbReference>
<evidence type="ECO:0000256" key="1">
    <source>
        <dbReference type="ARBA" id="ARBA00000073"/>
    </source>
</evidence>
<dbReference type="SUPFAM" id="SSF55120">
    <property type="entry name" value="Pseudouridine synthase"/>
    <property type="match status" value="1"/>
</dbReference>
<evidence type="ECO:0000256" key="4">
    <source>
        <dbReference type="ARBA" id="ARBA00023235"/>
    </source>
</evidence>
<dbReference type="GO" id="GO:0003723">
    <property type="term" value="F:RNA binding"/>
    <property type="evidence" value="ECO:0007669"/>
    <property type="project" value="UniProtKB-KW"/>
</dbReference>
<dbReference type="InterPro" id="IPR036986">
    <property type="entry name" value="S4_RNA-bd_sf"/>
</dbReference>
<dbReference type="SMART" id="SM00363">
    <property type="entry name" value="S4"/>
    <property type="match status" value="1"/>
</dbReference>
<dbReference type="RefSeq" id="WP_246348337.1">
    <property type="nucleotide sequence ID" value="NZ_JACIJK010000002.1"/>
</dbReference>
<feature type="compositionally biased region" description="Basic and acidic residues" evidence="7">
    <location>
        <begin position="276"/>
        <end position="293"/>
    </location>
</feature>
<dbReference type="InterPro" id="IPR020094">
    <property type="entry name" value="TruA/RsuA/RluB/E/F_N"/>
</dbReference>
<dbReference type="InterPro" id="IPR002942">
    <property type="entry name" value="S4_RNA-bd"/>
</dbReference>
<dbReference type="GO" id="GO:0000455">
    <property type="term" value="P:enzyme-directed rRNA pseudouridine synthesis"/>
    <property type="evidence" value="ECO:0007669"/>
    <property type="project" value="UniProtKB-ARBA"/>
</dbReference>
<dbReference type="Gene3D" id="3.30.70.1560">
    <property type="entry name" value="Alpha-L RNA-binding motif"/>
    <property type="match status" value="1"/>
</dbReference>
<feature type="domain" description="RNA-binding S4" evidence="8">
    <location>
        <begin position="23"/>
        <end position="83"/>
    </location>
</feature>
<feature type="compositionally biased region" description="Polar residues" evidence="7">
    <location>
        <begin position="298"/>
        <end position="313"/>
    </location>
</feature>
<comment type="caution">
    <text evidence="9">The sequence shown here is derived from an EMBL/GenBank/DDBJ whole genome shotgun (WGS) entry which is preliminary data.</text>
</comment>
<dbReference type="EC" id="5.4.99.-" evidence="6"/>
<keyword evidence="4 6" id="KW-0413">Isomerase</keyword>
<sequence length="488" mass="52815">MSSRTAPNSAEPADAARATPAGERIAKLLARAGVASRREVERMIAEGRVTLNGEPVDTPATVLRSLAGVAVDGQLVAAAAPARLFLYHKPVGLLVTENDPRGRPTIYDRLPADLPRVVPVGRLDLNTEGLLLLTTDGGLKRELELPATGVPRTYRARAYGQVSQAALEDLIHGIEIEGVRYGQIDANMERRTGANQWIELTLTEGKNREVRRVLEHLGLQVGRLIRTRYGPFVLGDLPAGELGEVRQHDLVAFRQALAGKRPQLTEPIAPANLKSARREPEPDQQEDRSEAPGRRPTARTQRSAGATSSTRSPTRAARTDDRGADRANTARRRPEQRATAEQRPDRPASRTRAEASSTGRPDRERSSSAGQRRGGDRAYFGGAAGHQGRREREETPDRPSRNDGGGFTRAAAAPGRTNRTGQPSRPARGGEDRPARTSTPGRADRTLPSTRSHGAGENRPGASKPRGTRPARPDHPPRPPRGGKPRGR</sequence>
<dbReference type="InterPro" id="IPR018496">
    <property type="entry name" value="PsdUridine_synth_RsuA/RluB_CS"/>
</dbReference>
<dbReference type="GO" id="GO:0120159">
    <property type="term" value="F:rRNA pseudouridine synthase activity"/>
    <property type="evidence" value="ECO:0007669"/>
    <property type="project" value="UniProtKB-ARBA"/>
</dbReference>
<dbReference type="InterPro" id="IPR006145">
    <property type="entry name" value="PsdUridine_synth_RsuA/RluA"/>
</dbReference>